<evidence type="ECO:0000256" key="1">
    <source>
        <dbReference type="ARBA" id="ARBA00004141"/>
    </source>
</evidence>
<sequence>MNADDKNIAVLATDDAVTTNNNGDCQMELPNEEVQRGVQDVEAVTLTWSKITLIAIFLNIWLLYFVNAFQSTILSNLLPYATSAFESHSLLNVIYVVAGAMSAATYMPLSKIMDVWGRAEGFLIMTIFATLGLILMAASNGIATFCAAYNRGLAYAFTSSPYIVTAFAGAKASEGFYNDISWRWGFGVFAIIFPIVASPLYFILKINLRKAERQGLLTKKSNGRTVLQSIWFYCVEFDAMGVLLFSIGLTVFLLPFNIADSAPNGWASGYIIAMIIVGFVMLIIFTVYETFLAPTPLLNWNLLIDRTVVGACLLDATYQISYYCWANYFTSFLQVVNDLSLAEAGYVNNTFNVVSGVLLLIVGFMIRKTGRFKWLLYIAVPLYIFAQGLMIYFRQPDQSVGYLVMCQVFISIGGSIFIIIEQLAILAAVDHQHVAAALALLNVVGTVGDAMGATISGAIWTNTFQKALEWYLPESALPDLDVIYEDLDTQLSYPVGSAVRLAIQKAYGYAQTRMLAAGTGIMGLALIWMLLIRNINLKKVAQVKGMVF</sequence>
<evidence type="ECO:0000313" key="7">
    <source>
        <dbReference type="Proteomes" id="UP000266272"/>
    </source>
</evidence>
<feature type="transmembrane region" description="Helical" evidence="5">
    <location>
        <begin position="436"/>
        <end position="460"/>
    </location>
</feature>
<feature type="transmembrane region" description="Helical" evidence="5">
    <location>
        <begin position="374"/>
        <end position="393"/>
    </location>
</feature>
<reference evidence="6 7" key="1">
    <citation type="journal article" date="2018" name="PLoS Pathog.">
        <title>Evolution of structural diversity of trichothecenes, a family of toxins produced by plant pathogenic and entomopathogenic fungi.</title>
        <authorList>
            <person name="Proctor R.H."/>
            <person name="McCormick S.P."/>
            <person name="Kim H.S."/>
            <person name="Cardoza R.E."/>
            <person name="Stanley A.M."/>
            <person name="Lindo L."/>
            <person name="Kelly A."/>
            <person name="Brown D.W."/>
            <person name="Lee T."/>
            <person name="Vaughan M.M."/>
            <person name="Alexander N.J."/>
            <person name="Busman M."/>
            <person name="Gutierrez S."/>
        </authorList>
    </citation>
    <scope>NUCLEOTIDE SEQUENCE [LARGE SCALE GENOMIC DNA]</scope>
    <source>
        <strain evidence="6 7">IBT 40837</strain>
    </source>
</reference>
<feature type="transmembrane region" description="Helical" evidence="5">
    <location>
        <begin position="51"/>
        <end position="69"/>
    </location>
</feature>
<dbReference type="AlphaFoldDB" id="A0A395NZ86"/>
<feature type="transmembrane region" description="Helical" evidence="5">
    <location>
        <begin position="152"/>
        <end position="170"/>
    </location>
</feature>
<keyword evidence="7" id="KW-1185">Reference proteome</keyword>
<dbReference type="OrthoDB" id="4078873at2759"/>
<feature type="transmembrane region" description="Helical" evidence="5">
    <location>
        <begin position="399"/>
        <end position="429"/>
    </location>
</feature>
<feature type="transmembrane region" description="Helical" evidence="5">
    <location>
        <begin position="121"/>
        <end position="145"/>
    </location>
</feature>
<dbReference type="Gene3D" id="1.20.1250.20">
    <property type="entry name" value="MFS general substrate transporter like domains"/>
    <property type="match status" value="2"/>
</dbReference>
<dbReference type="EMBL" id="PXOA01000051">
    <property type="protein sequence ID" value="RFU81398.1"/>
    <property type="molecule type" value="Genomic_DNA"/>
</dbReference>
<dbReference type="GO" id="GO:0022857">
    <property type="term" value="F:transmembrane transporter activity"/>
    <property type="evidence" value="ECO:0007669"/>
    <property type="project" value="TreeGrafter"/>
</dbReference>
<dbReference type="SUPFAM" id="SSF103473">
    <property type="entry name" value="MFS general substrate transporter"/>
    <property type="match status" value="2"/>
</dbReference>
<protein>
    <recommendedName>
        <fullName evidence="8">Siderophore iron transporter mirb</fullName>
    </recommendedName>
</protein>
<evidence type="ECO:0000256" key="5">
    <source>
        <dbReference type="SAM" id="Phobius"/>
    </source>
</evidence>
<dbReference type="PANTHER" id="PTHR23501">
    <property type="entry name" value="MAJOR FACILITATOR SUPERFAMILY"/>
    <property type="match status" value="1"/>
</dbReference>
<feature type="transmembrane region" description="Helical" evidence="5">
    <location>
        <begin position="90"/>
        <end position="109"/>
    </location>
</feature>
<feature type="transmembrane region" description="Helical" evidence="5">
    <location>
        <begin position="308"/>
        <end position="329"/>
    </location>
</feature>
<feature type="transmembrane region" description="Helical" evidence="5">
    <location>
        <begin position="266"/>
        <end position="288"/>
    </location>
</feature>
<comment type="subcellular location">
    <subcellularLocation>
        <location evidence="1">Membrane</location>
        <topology evidence="1">Multi-pass membrane protein</topology>
    </subcellularLocation>
</comment>
<feature type="transmembrane region" description="Helical" evidence="5">
    <location>
        <begin position="182"/>
        <end position="204"/>
    </location>
</feature>
<feature type="transmembrane region" description="Helical" evidence="5">
    <location>
        <begin position="349"/>
        <end position="367"/>
    </location>
</feature>
<accession>A0A395NZ86</accession>
<comment type="caution">
    <text evidence="6">The sequence shown here is derived from an EMBL/GenBank/DDBJ whole genome shotgun (WGS) entry which is preliminary data.</text>
</comment>
<dbReference type="InterPro" id="IPR036259">
    <property type="entry name" value="MFS_trans_sf"/>
</dbReference>
<dbReference type="GO" id="GO:0005886">
    <property type="term" value="C:plasma membrane"/>
    <property type="evidence" value="ECO:0007669"/>
    <property type="project" value="TreeGrafter"/>
</dbReference>
<gene>
    <name evidence="6" type="ORF">TARUN_804</name>
</gene>
<evidence type="ECO:0008006" key="8">
    <source>
        <dbReference type="Google" id="ProtNLM"/>
    </source>
</evidence>
<proteinExistence type="predicted"/>
<evidence type="ECO:0000256" key="3">
    <source>
        <dbReference type="ARBA" id="ARBA00022989"/>
    </source>
</evidence>
<dbReference type="FunFam" id="1.20.1250.20:FF:000302">
    <property type="entry name" value="MFS siderochrome iron transporter MirB"/>
    <property type="match status" value="1"/>
</dbReference>
<keyword evidence="4 5" id="KW-0472">Membrane</keyword>
<name>A0A395NZ86_TRIAR</name>
<organism evidence="6 7">
    <name type="scientific">Trichoderma arundinaceum</name>
    <dbReference type="NCBI Taxonomy" id="490622"/>
    <lineage>
        <taxon>Eukaryota</taxon>
        <taxon>Fungi</taxon>
        <taxon>Dikarya</taxon>
        <taxon>Ascomycota</taxon>
        <taxon>Pezizomycotina</taxon>
        <taxon>Sordariomycetes</taxon>
        <taxon>Hypocreomycetidae</taxon>
        <taxon>Hypocreales</taxon>
        <taxon>Hypocreaceae</taxon>
        <taxon>Trichoderma</taxon>
    </lineage>
</organism>
<keyword evidence="2 5" id="KW-0812">Transmembrane</keyword>
<dbReference type="PANTHER" id="PTHR23501:SF50">
    <property type="entry name" value="MFS SIDEROCHROME IRON TRANSPORTER MIRB (AFU_ORTHOLOGUE AFUA_3G03640)-RELATED"/>
    <property type="match status" value="1"/>
</dbReference>
<keyword evidence="3 5" id="KW-1133">Transmembrane helix</keyword>
<evidence type="ECO:0000256" key="4">
    <source>
        <dbReference type="ARBA" id="ARBA00023136"/>
    </source>
</evidence>
<feature type="transmembrane region" description="Helical" evidence="5">
    <location>
        <begin position="230"/>
        <end position="254"/>
    </location>
</feature>
<dbReference type="Proteomes" id="UP000266272">
    <property type="component" value="Unassembled WGS sequence"/>
</dbReference>
<feature type="transmembrane region" description="Helical" evidence="5">
    <location>
        <begin position="514"/>
        <end position="532"/>
    </location>
</feature>
<evidence type="ECO:0000256" key="2">
    <source>
        <dbReference type="ARBA" id="ARBA00022692"/>
    </source>
</evidence>
<evidence type="ECO:0000313" key="6">
    <source>
        <dbReference type="EMBL" id="RFU81398.1"/>
    </source>
</evidence>